<protein>
    <submittedName>
        <fullName evidence="3">Uncharacterized protein</fullName>
    </submittedName>
</protein>
<sequence>MSLGNADPWHLKNTTVEQGSTKTAEKSTSFEDNFTPPPPPGTESISERDVKIEPLPDSSDYLKLLERKLARVQKGNKLLDNLRDKRQDCMRGLLSSEGVPISIFEQFLELDAPIESGRLHRHLLPVQAVNVGETFHILEHDALQQSAEEAAAEEKEEGDQPPAEH</sequence>
<evidence type="ECO:0000313" key="3">
    <source>
        <dbReference type="RefSeq" id="XP_016937405.4"/>
    </source>
</evidence>
<feature type="region of interest" description="Disordered" evidence="1">
    <location>
        <begin position="1"/>
        <end position="52"/>
    </location>
</feature>
<dbReference type="AlphaFoldDB" id="A0AB39ZKL3"/>
<dbReference type="GeneID" id="108015484"/>
<dbReference type="Pfam" id="PF14989">
    <property type="entry name" value="CCDC32"/>
    <property type="match status" value="1"/>
</dbReference>
<dbReference type="GO" id="GO:0044782">
    <property type="term" value="P:cilium organization"/>
    <property type="evidence" value="ECO:0007669"/>
    <property type="project" value="TreeGrafter"/>
</dbReference>
<dbReference type="Proteomes" id="UP001652628">
    <property type="component" value="Chromosome 3"/>
</dbReference>
<dbReference type="PANTHER" id="PTHR31800:SF1">
    <property type="entry name" value="COILED-COIL DOMAIN-CONTAINING PROTEIN 32"/>
    <property type="match status" value="1"/>
</dbReference>
<evidence type="ECO:0000256" key="1">
    <source>
        <dbReference type="SAM" id="MobiDB-lite"/>
    </source>
</evidence>
<feature type="compositionally biased region" description="Polar residues" evidence="1">
    <location>
        <begin position="12"/>
        <end position="22"/>
    </location>
</feature>
<name>A0AB39ZKL3_DROSZ</name>
<feature type="compositionally biased region" description="Acidic residues" evidence="1">
    <location>
        <begin position="150"/>
        <end position="159"/>
    </location>
</feature>
<gene>
    <name evidence="3" type="primary">LOC108015484</name>
</gene>
<reference evidence="3" key="1">
    <citation type="submission" date="2025-08" db="UniProtKB">
        <authorList>
            <consortium name="RefSeq"/>
        </authorList>
    </citation>
    <scope>IDENTIFICATION</scope>
</reference>
<dbReference type="InterPro" id="IPR028039">
    <property type="entry name" value="CCDC32"/>
</dbReference>
<organism evidence="2 3">
    <name type="scientific">Drosophila suzukii</name>
    <name type="common">Spotted-wing drosophila fruit fly</name>
    <dbReference type="NCBI Taxonomy" id="28584"/>
    <lineage>
        <taxon>Eukaryota</taxon>
        <taxon>Metazoa</taxon>
        <taxon>Ecdysozoa</taxon>
        <taxon>Arthropoda</taxon>
        <taxon>Hexapoda</taxon>
        <taxon>Insecta</taxon>
        <taxon>Pterygota</taxon>
        <taxon>Neoptera</taxon>
        <taxon>Endopterygota</taxon>
        <taxon>Diptera</taxon>
        <taxon>Brachycera</taxon>
        <taxon>Muscomorpha</taxon>
        <taxon>Ephydroidea</taxon>
        <taxon>Drosophilidae</taxon>
        <taxon>Drosophila</taxon>
        <taxon>Sophophora</taxon>
    </lineage>
</organism>
<proteinExistence type="predicted"/>
<evidence type="ECO:0000313" key="2">
    <source>
        <dbReference type="Proteomes" id="UP001652628"/>
    </source>
</evidence>
<feature type="region of interest" description="Disordered" evidence="1">
    <location>
        <begin position="143"/>
        <end position="165"/>
    </location>
</feature>
<dbReference type="PANTHER" id="PTHR31800">
    <property type="entry name" value="COILED-COIL DOMAIN-CONTAINING PROTEIN 32"/>
    <property type="match status" value="1"/>
</dbReference>
<dbReference type="RefSeq" id="XP_016937405.4">
    <property type="nucleotide sequence ID" value="XM_017081916.4"/>
</dbReference>
<accession>A0AB39ZKL3</accession>
<keyword evidence="2" id="KW-1185">Reference proteome</keyword>